<dbReference type="PROSITE" id="PS51331">
    <property type="entry name" value="THYX"/>
    <property type="match status" value="1"/>
</dbReference>
<dbReference type="GO" id="GO:0050660">
    <property type="term" value="F:flavin adenine dinucleotide binding"/>
    <property type="evidence" value="ECO:0007669"/>
    <property type="project" value="InterPro"/>
</dbReference>
<dbReference type="Pfam" id="PF02511">
    <property type="entry name" value="Thy1"/>
    <property type="match status" value="1"/>
</dbReference>
<proteinExistence type="predicted"/>
<evidence type="ECO:0000313" key="1">
    <source>
        <dbReference type="EMBL" id="GAG89934.1"/>
    </source>
</evidence>
<dbReference type="GO" id="GO:0006231">
    <property type="term" value="P:dTMP biosynthetic process"/>
    <property type="evidence" value="ECO:0007669"/>
    <property type="project" value="InterPro"/>
</dbReference>
<protein>
    <submittedName>
        <fullName evidence="1">Uncharacterized protein</fullName>
    </submittedName>
</protein>
<sequence length="55" mass="6645">ITMNARQLLHFFELRCHKSAQWEIRDMAGIMLKICNIKYPVIFEDLWQDYGVTEK</sequence>
<dbReference type="SUPFAM" id="SSF69796">
    <property type="entry name" value="Thymidylate synthase-complementing protein Thy1"/>
    <property type="match status" value="1"/>
</dbReference>
<dbReference type="EMBL" id="BART01010702">
    <property type="protein sequence ID" value="GAG89934.1"/>
    <property type="molecule type" value="Genomic_DNA"/>
</dbReference>
<comment type="caution">
    <text evidence="1">The sequence shown here is derived from an EMBL/GenBank/DDBJ whole genome shotgun (WGS) entry which is preliminary data.</text>
</comment>
<dbReference type="GO" id="GO:0050797">
    <property type="term" value="F:thymidylate synthase (FAD) activity"/>
    <property type="evidence" value="ECO:0007669"/>
    <property type="project" value="InterPro"/>
</dbReference>
<dbReference type="InterPro" id="IPR036098">
    <property type="entry name" value="Thymidylate_synthase_ThyX_sf"/>
</dbReference>
<dbReference type="AlphaFoldDB" id="X1B2C3"/>
<reference evidence="1" key="1">
    <citation type="journal article" date="2014" name="Front. Microbiol.">
        <title>High frequency of phylogenetically diverse reductive dehalogenase-homologous genes in deep subseafloor sedimentary metagenomes.</title>
        <authorList>
            <person name="Kawai M."/>
            <person name="Futagami T."/>
            <person name="Toyoda A."/>
            <person name="Takaki Y."/>
            <person name="Nishi S."/>
            <person name="Hori S."/>
            <person name="Arai W."/>
            <person name="Tsubouchi T."/>
            <person name="Morono Y."/>
            <person name="Uchiyama I."/>
            <person name="Ito T."/>
            <person name="Fujiyama A."/>
            <person name="Inagaki F."/>
            <person name="Takami H."/>
        </authorList>
    </citation>
    <scope>NUCLEOTIDE SEQUENCE</scope>
    <source>
        <strain evidence="1">Expedition CK06-06</strain>
    </source>
</reference>
<feature type="non-terminal residue" evidence="1">
    <location>
        <position position="1"/>
    </location>
</feature>
<name>X1B2C3_9ZZZZ</name>
<organism evidence="1">
    <name type="scientific">marine sediment metagenome</name>
    <dbReference type="NCBI Taxonomy" id="412755"/>
    <lineage>
        <taxon>unclassified sequences</taxon>
        <taxon>metagenomes</taxon>
        <taxon>ecological metagenomes</taxon>
    </lineage>
</organism>
<dbReference type="InterPro" id="IPR003669">
    <property type="entry name" value="Thymidylate_synthase_ThyX"/>
</dbReference>
<gene>
    <name evidence="1" type="ORF">S01H4_23141</name>
</gene>
<dbReference type="Gene3D" id="3.30.1360.170">
    <property type="match status" value="1"/>
</dbReference>
<accession>X1B2C3</accession>